<gene>
    <name evidence="1" type="ORF">ORQ98_27340</name>
</gene>
<keyword evidence="2" id="KW-1185">Reference proteome</keyword>
<evidence type="ECO:0000313" key="1">
    <source>
        <dbReference type="EMBL" id="MDE1465682.1"/>
    </source>
</evidence>
<comment type="caution">
    <text evidence="1">The sequence shown here is derived from an EMBL/GenBank/DDBJ whole genome shotgun (WGS) entry which is preliminary data.</text>
</comment>
<proteinExistence type="predicted"/>
<reference evidence="1 2" key="1">
    <citation type="submission" date="2022-11" db="EMBL/GenBank/DDBJ databases">
        <title>Spartinivicinus poritis sp. nov., isolated from scleractinian coral Porites lutea.</title>
        <authorList>
            <person name="Zhang G."/>
            <person name="Cai L."/>
            <person name="Wei Q."/>
        </authorList>
    </citation>
    <scope>NUCLEOTIDE SEQUENCE [LARGE SCALE GENOMIC DNA]</scope>
    <source>
        <strain evidence="1 2">A2-2</strain>
    </source>
</reference>
<organism evidence="1 2">
    <name type="scientific">Spartinivicinus poritis</name>
    <dbReference type="NCBI Taxonomy" id="2994640"/>
    <lineage>
        <taxon>Bacteria</taxon>
        <taxon>Pseudomonadati</taxon>
        <taxon>Pseudomonadota</taxon>
        <taxon>Gammaproteobacteria</taxon>
        <taxon>Oceanospirillales</taxon>
        <taxon>Zooshikellaceae</taxon>
        <taxon>Spartinivicinus</taxon>
    </lineage>
</organism>
<protein>
    <submittedName>
        <fullName evidence="1">Uncharacterized protein</fullName>
    </submittedName>
</protein>
<dbReference type="Proteomes" id="UP001528823">
    <property type="component" value="Unassembled WGS sequence"/>
</dbReference>
<sequence length="112" mass="13176">MDQDDSLKFSNLATIYRFKKSDYKKIKEKFKRIYIIERLNISAEDQNISKSNSAFEIFLTDGTMIKPEYVDATLADHSKNELVIESSLVNFKREIIMDKKLAEDLSFVYRVH</sequence>
<evidence type="ECO:0000313" key="2">
    <source>
        <dbReference type="Proteomes" id="UP001528823"/>
    </source>
</evidence>
<accession>A0ABT5UH11</accession>
<name>A0ABT5UH11_9GAMM</name>
<dbReference type="EMBL" id="JAPMOU010000077">
    <property type="protein sequence ID" value="MDE1465682.1"/>
    <property type="molecule type" value="Genomic_DNA"/>
</dbReference>
<dbReference type="RefSeq" id="WP_274691986.1">
    <property type="nucleotide sequence ID" value="NZ_JAPMOU010000077.1"/>
</dbReference>